<gene>
    <name evidence="2" type="ORF">K6K13_04535</name>
</gene>
<dbReference type="Proteomes" id="UP000825886">
    <property type="component" value="Chromosome"/>
</dbReference>
<feature type="region of interest" description="Disordered" evidence="1">
    <location>
        <begin position="1"/>
        <end position="51"/>
    </location>
</feature>
<dbReference type="EMBL" id="CP081864">
    <property type="protein sequence ID" value="QZN96702.1"/>
    <property type="molecule type" value="Genomic_DNA"/>
</dbReference>
<organism evidence="2 3">
    <name type="scientific">Symbiopectobacterium purcellii</name>
    <dbReference type="NCBI Taxonomy" id="2871826"/>
    <lineage>
        <taxon>Bacteria</taxon>
        <taxon>Pseudomonadati</taxon>
        <taxon>Pseudomonadota</taxon>
        <taxon>Gammaproteobacteria</taxon>
        <taxon>Enterobacterales</taxon>
        <taxon>Enterobacteriaceae</taxon>
    </lineage>
</organism>
<feature type="compositionally biased region" description="Basic and acidic residues" evidence="1">
    <location>
        <begin position="27"/>
        <end position="45"/>
    </location>
</feature>
<accession>A0ABX9ANW3</accession>
<evidence type="ECO:0000313" key="3">
    <source>
        <dbReference type="Proteomes" id="UP000825886"/>
    </source>
</evidence>
<reference evidence="2 3" key="1">
    <citation type="submission" date="2021-08" db="EMBL/GenBank/DDBJ databases">
        <title>Culture and genomic analysis of Symbiopectobacterium purcellii sp. nov. gen. nov., isolated from the leafhopper Empoasca decipiens.</title>
        <authorList>
            <person name="Nadal-Jimenez P."/>
            <person name="Siozios S."/>
            <person name="Halliday N."/>
            <person name="Camara M."/>
            <person name="Hurst G.D.D."/>
        </authorList>
    </citation>
    <scope>NUCLEOTIDE SEQUENCE [LARGE SCALE GENOMIC DNA]</scope>
    <source>
        <strain evidence="2 3">SyEd1</strain>
    </source>
</reference>
<name>A0ABX9ANW3_9ENTR</name>
<proteinExistence type="predicted"/>
<sequence>MSAKKDMLSRLSNVAKNAPLQESAATKTEDVTATDREVSPVESVKKAKPARKAKNLQIPEDLWDAYEVLKSNNTTSLLMTGYILEAFREKLAKDGAFNKS</sequence>
<dbReference type="RefSeq" id="WP_222159726.1">
    <property type="nucleotide sequence ID" value="NZ_CP081864.1"/>
</dbReference>
<protein>
    <submittedName>
        <fullName evidence="2">Molecular chaperone</fullName>
    </submittedName>
</protein>
<evidence type="ECO:0000313" key="2">
    <source>
        <dbReference type="EMBL" id="QZN96702.1"/>
    </source>
</evidence>
<evidence type="ECO:0000256" key="1">
    <source>
        <dbReference type="SAM" id="MobiDB-lite"/>
    </source>
</evidence>
<keyword evidence="3" id="KW-1185">Reference proteome</keyword>